<name>A0A0F9LV37_9ZZZZ</name>
<feature type="region of interest" description="Disordered" evidence="1">
    <location>
        <begin position="1"/>
        <end position="26"/>
    </location>
</feature>
<comment type="caution">
    <text evidence="2">The sequence shown here is derived from an EMBL/GenBank/DDBJ whole genome shotgun (WGS) entry which is preliminary data.</text>
</comment>
<evidence type="ECO:0000313" key="2">
    <source>
        <dbReference type="EMBL" id="KKM68225.1"/>
    </source>
</evidence>
<gene>
    <name evidence="2" type="ORF">LCGC14_1463030</name>
</gene>
<evidence type="ECO:0000256" key="1">
    <source>
        <dbReference type="SAM" id="MobiDB-lite"/>
    </source>
</evidence>
<accession>A0A0F9LV37</accession>
<dbReference type="EMBL" id="LAZR01010207">
    <property type="protein sequence ID" value="KKM68225.1"/>
    <property type="molecule type" value="Genomic_DNA"/>
</dbReference>
<organism evidence="2">
    <name type="scientific">marine sediment metagenome</name>
    <dbReference type="NCBI Taxonomy" id="412755"/>
    <lineage>
        <taxon>unclassified sequences</taxon>
        <taxon>metagenomes</taxon>
        <taxon>ecological metagenomes</taxon>
    </lineage>
</organism>
<reference evidence="2" key="1">
    <citation type="journal article" date="2015" name="Nature">
        <title>Complex archaea that bridge the gap between prokaryotes and eukaryotes.</title>
        <authorList>
            <person name="Spang A."/>
            <person name="Saw J.H."/>
            <person name="Jorgensen S.L."/>
            <person name="Zaremba-Niedzwiedzka K."/>
            <person name="Martijn J."/>
            <person name="Lind A.E."/>
            <person name="van Eijk R."/>
            <person name="Schleper C."/>
            <person name="Guy L."/>
            <person name="Ettema T.J."/>
        </authorList>
    </citation>
    <scope>NUCLEOTIDE SEQUENCE</scope>
</reference>
<dbReference type="AlphaFoldDB" id="A0A0F9LV37"/>
<proteinExistence type="predicted"/>
<protein>
    <submittedName>
        <fullName evidence="2">Uncharacterized protein</fullName>
    </submittedName>
</protein>
<sequence length="130" mass="14215">MGDVGGRKGQHYPSNSRIHRKFPPKGPFAEGATVTIATPITEEIAIAGDNYTRIYFKADVAGTLEFEFLRPYPEKTAVYDTKAVPDVATLANTEKLVDIPVEGESRLLVTYTPDATGLMVYADVAHNWGI</sequence>